<evidence type="ECO:0000313" key="4">
    <source>
        <dbReference type="Proteomes" id="UP000063699"/>
    </source>
</evidence>
<dbReference type="RefSeq" id="WP_054287808.1">
    <property type="nucleotide sequence ID" value="NZ_CP012752.1"/>
</dbReference>
<keyword evidence="1" id="KW-0812">Transmembrane</keyword>
<reference evidence="3 4" key="1">
    <citation type="submission" date="2015-07" db="EMBL/GenBank/DDBJ databases">
        <title>Genome sequencing of Kibdelosporangium phytohabitans.</title>
        <authorList>
            <person name="Qin S."/>
            <person name="Xing K."/>
        </authorList>
    </citation>
    <scope>NUCLEOTIDE SEQUENCE [LARGE SCALE GENOMIC DNA]</scope>
    <source>
        <strain evidence="3 4">KLBMP1111</strain>
    </source>
</reference>
<dbReference type="Proteomes" id="UP000063699">
    <property type="component" value="Chromosome"/>
</dbReference>
<organism evidence="3 4">
    <name type="scientific">Kibdelosporangium phytohabitans</name>
    <dbReference type="NCBI Taxonomy" id="860235"/>
    <lineage>
        <taxon>Bacteria</taxon>
        <taxon>Bacillati</taxon>
        <taxon>Actinomycetota</taxon>
        <taxon>Actinomycetes</taxon>
        <taxon>Pseudonocardiales</taxon>
        <taxon>Pseudonocardiaceae</taxon>
        <taxon>Kibdelosporangium</taxon>
    </lineage>
</organism>
<feature type="transmembrane region" description="Helical" evidence="1">
    <location>
        <begin position="6"/>
        <end position="26"/>
    </location>
</feature>
<evidence type="ECO:0000259" key="2">
    <source>
        <dbReference type="Pfam" id="PF13400"/>
    </source>
</evidence>
<dbReference type="Pfam" id="PF13400">
    <property type="entry name" value="Tad"/>
    <property type="match status" value="1"/>
</dbReference>
<dbReference type="InterPro" id="IPR021202">
    <property type="entry name" value="Rv3654c-like"/>
</dbReference>
<dbReference type="InterPro" id="IPR028087">
    <property type="entry name" value="Tad_N"/>
</dbReference>
<evidence type="ECO:0000313" key="3">
    <source>
        <dbReference type="EMBL" id="ALG05829.1"/>
    </source>
</evidence>
<gene>
    <name evidence="3" type="ORF">AOZ06_01855</name>
</gene>
<proteinExistence type="predicted"/>
<evidence type="ECO:0000256" key="1">
    <source>
        <dbReference type="SAM" id="Phobius"/>
    </source>
</evidence>
<protein>
    <recommendedName>
        <fullName evidence="2">Putative Flp pilus-assembly TadG-like N-terminal domain-containing protein</fullName>
    </recommendedName>
</protein>
<dbReference type="KEGG" id="kphy:AOZ06_01855"/>
<keyword evidence="1" id="KW-1133">Transmembrane helix</keyword>
<accession>A0A0N9HNC3</accession>
<dbReference type="EMBL" id="CP012752">
    <property type="protein sequence ID" value="ALG05829.1"/>
    <property type="molecule type" value="Genomic_DNA"/>
</dbReference>
<dbReference type="STRING" id="860235.AOZ06_01855"/>
<feature type="domain" description="Putative Flp pilus-assembly TadG-like N-terminal" evidence="2">
    <location>
        <begin position="1"/>
        <end position="45"/>
    </location>
</feature>
<keyword evidence="1" id="KW-0472">Membrane</keyword>
<dbReference type="AlphaFoldDB" id="A0A0N9HNC3"/>
<keyword evidence="4" id="KW-1185">Reference proteome</keyword>
<dbReference type="NCBIfam" id="TIGR03816">
    <property type="entry name" value="tadE_like_DECH"/>
    <property type="match status" value="1"/>
</dbReference>
<name>A0A0N9HNC3_9PSEU</name>
<sequence length="108" mass="11110">MTVVVAFAVAVLMLILGFVFMIGAVASARHRAGSAADLSALAAAASWPWGAEIACDQALWVVERMGMRLDECRMNGQAVHVLVTATVSGLGRITARAVAGPVVADESG</sequence>